<accession>A0ABS6F6R1</accession>
<name>A0ABS6F6R1_9FIRM</name>
<keyword evidence="2" id="KW-1185">Reference proteome</keyword>
<evidence type="ECO:0000313" key="2">
    <source>
        <dbReference type="Proteomes" id="UP000787672"/>
    </source>
</evidence>
<dbReference type="RefSeq" id="WP_216558688.1">
    <property type="nucleotide sequence ID" value="NZ_JAHLQN010000001.1"/>
</dbReference>
<organism evidence="1 2">
    <name type="scientific">Dysosmobacter acutus</name>
    <dbReference type="NCBI Taxonomy" id="2841504"/>
    <lineage>
        <taxon>Bacteria</taxon>
        <taxon>Bacillati</taxon>
        <taxon>Bacillota</taxon>
        <taxon>Clostridia</taxon>
        <taxon>Eubacteriales</taxon>
        <taxon>Oscillospiraceae</taxon>
        <taxon>Dysosmobacter</taxon>
    </lineage>
</organism>
<comment type="caution">
    <text evidence="1">The sequence shown here is derived from an EMBL/GenBank/DDBJ whole genome shotgun (WGS) entry which is preliminary data.</text>
</comment>
<evidence type="ECO:0000313" key="1">
    <source>
        <dbReference type="EMBL" id="MBU5625956.1"/>
    </source>
</evidence>
<dbReference type="EMBL" id="JAHLQN010000001">
    <property type="protein sequence ID" value="MBU5625956.1"/>
    <property type="molecule type" value="Genomic_DNA"/>
</dbReference>
<protein>
    <submittedName>
        <fullName evidence="1">Uncharacterized protein</fullName>
    </submittedName>
</protein>
<reference evidence="1 2" key="1">
    <citation type="submission" date="2021-06" db="EMBL/GenBank/DDBJ databases">
        <authorList>
            <person name="Sun Q."/>
            <person name="Li D."/>
        </authorList>
    </citation>
    <scope>NUCLEOTIDE SEQUENCE [LARGE SCALE GENOMIC DNA]</scope>
    <source>
        <strain evidence="1 2">MSJ-2</strain>
    </source>
</reference>
<proteinExistence type="predicted"/>
<gene>
    <name evidence="1" type="ORF">KQI82_03255</name>
</gene>
<sequence>MKGALMNHTQTYGLNQWEDNDRILRTDFNADNQKLESALGAKLQYHKLKEVVTQETATRVEVDVSDIHFADWKYLVGVLTPTSVGTCSWWYSPSGGTASKCSCNSMGNLGSDFVGLGRFYSSSSSLNSVYMIALILHNPAQYLRGITFGGTFVYGKSTTYTYEDLSVLVLSGTSDSDHIGAGAKIELWGVK</sequence>
<dbReference type="Proteomes" id="UP000787672">
    <property type="component" value="Unassembled WGS sequence"/>
</dbReference>